<evidence type="ECO:0000313" key="12">
    <source>
        <dbReference type="Proteomes" id="UP001183176"/>
    </source>
</evidence>
<dbReference type="PANTHER" id="PTHR30040:SF2">
    <property type="entry name" value="FAD:PROTEIN FMN TRANSFERASE"/>
    <property type="match status" value="1"/>
</dbReference>
<evidence type="ECO:0000256" key="3">
    <source>
        <dbReference type="ARBA" id="ARBA00016337"/>
    </source>
</evidence>
<dbReference type="InterPro" id="IPR003374">
    <property type="entry name" value="ApbE-like_sf"/>
</dbReference>
<gene>
    <name evidence="11" type="ORF">RM423_21545</name>
</gene>
<comment type="cofactor">
    <cofactor evidence="1">
        <name>Mg(2+)</name>
        <dbReference type="ChEBI" id="CHEBI:18420"/>
    </cofactor>
</comment>
<evidence type="ECO:0000256" key="5">
    <source>
        <dbReference type="ARBA" id="ARBA00022679"/>
    </source>
</evidence>
<evidence type="ECO:0000256" key="1">
    <source>
        <dbReference type="ARBA" id="ARBA00001946"/>
    </source>
</evidence>
<evidence type="ECO:0000256" key="10">
    <source>
        <dbReference type="ARBA" id="ARBA00048540"/>
    </source>
</evidence>
<dbReference type="Proteomes" id="UP001183176">
    <property type="component" value="Unassembled WGS sequence"/>
</dbReference>
<dbReference type="InterPro" id="IPR024932">
    <property type="entry name" value="ApbE"/>
</dbReference>
<evidence type="ECO:0000256" key="8">
    <source>
        <dbReference type="ARBA" id="ARBA00022842"/>
    </source>
</evidence>
<dbReference type="SUPFAM" id="SSF143631">
    <property type="entry name" value="ApbE-like"/>
    <property type="match status" value="1"/>
</dbReference>
<comment type="catalytic activity">
    <reaction evidence="10">
        <text>L-threonyl-[protein] + FAD = FMN-L-threonyl-[protein] + AMP + H(+)</text>
        <dbReference type="Rhea" id="RHEA:36847"/>
        <dbReference type="Rhea" id="RHEA-COMP:11060"/>
        <dbReference type="Rhea" id="RHEA-COMP:11061"/>
        <dbReference type="ChEBI" id="CHEBI:15378"/>
        <dbReference type="ChEBI" id="CHEBI:30013"/>
        <dbReference type="ChEBI" id="CHEBI:57692"/>
        <dbReference type="ChEBI" id="CHEBI:74257"/>
        <dbReference type="ChEBI" id="CHEBI:456215"/>
        <dbReference type="EC" id="2.7.1.180"/>
    </reaction>
</comment>
<dbReference type="Gene3D" id="3.10.520.10">
    <property type="entry name" value="ApbE-like domains"/>
    <property type="match status" value="2"/>
</dbReference>
<keyword evidence="8" id="KW-0460">Magnesium</keyword>
<keyword evidence="12" id="KW-1185">Reference proteome</keyword>
<protein>
    <recommendedName>
        <fullName evidence="3">FAD:protein FMN transferase</fullName>
        <ecNumber evidence="2">2.7.1.180</ecNumber>
    </recommendedName>
    <alternativeName>
        <fullName evidence="9">Flavin transferase</fullName>
    </alternativeName>
</protein>
<evidence type="ECO:0000256" key="9">
    <source>
        <dbReference type="ARBA" id="ARBA00031306"/>
    </source>
</evidence>
<comment type="caution">
    <text evidence="11">The sequence shown here is derived from an EMBL/GenBank/DDBJ whole genome shotgun (WGS) entry which is preliminary data.</text>
</comment>
<evidence type="ECO:0000256" key="4">
    <source>
        <dbReference type="ARBA" id="ARBA00022630"/>
    </source>
</evidence>
<dbReference type="PANTHER" id="PTHR30040">
    <property type="entry name" value="THIAMINE BIOSYNTHESIS LIPOPROTEIN APBE"/>
    <property type="match status" value="1"/>
</dbReference>
<dbReference type="GO" id="GO:0016740">
    <property type="term" value="F:transferase activity"/>
    <property type="evidence" value="ECO:0007669"/>
    <property type="project" value="UniProtKB-KW"/>
</dbReference>
<keyword evidence="5 11" id="KW-0808">Transferase</keyword>
<name>A0ABU2JI82_9ACTN</name>
<sequence>MTVALRDRTVHVEHCMGTVFTIDIRDQGEWADVIAEVVAWLHHVDTVFSTYKPDSDISRIRRRELRAVDAHPDVLTVLELCARVQTATGGCFSAMPNGKLDPTSLVKGWAIERAGELLRARGSVNHAVNGGGDMQLVGESAPGRPWRVGIEDPLNRSRILTVVSGRDIAVATSGTAERGAHILDPFTGHAVTGYASATVVGPSLTYADACATAAFVMGARALHWADTVEGYEILLVDSNGKMGTSGGWPNSSAAHADAAAVMGVAGTNPPWLRVK</sequence>
<dbReference type="RefSeq" id="WP_311425105.1">
    <property type="nucleotide sequence ID" value="NZ_JAVREH010000061.1"/>
</dbReference>
<proteinExistence type="predicted"/>
<dbReference type="EC" id="2.7.1.180" evidence="2"/>
<accession>A0ABU2JI82</accession>
<keyword evidence="4" id="KW-0285">Flavoprotein</keyword>
<reference evidence="12" key="1">
    <citation type="submission" date="2023-07" db="EMBL/GenBank/DDBJ databases">
        <title>30 novel species of actinomycetes from the DSMZ collection.</title>
        <authorList>
            <person name="Nouioui I."/>
        </authorList>
    </citation>
    <scope>NUCLEOTIDE SEQUENCE [LARGE SCALE GENOMIC DNA]</scope>
    <source>
        <strain evidence="12">DSM 44399</strain>
    </source>
</reference>
<evidence type="ECO:0000256" key="2">
    <source>
        <dbReference type="ARBA" id="ARBA00011955"/>
    </source>
</evidence>
<organism evidence="11 12">
    <name type="scientific">Jatrophihabitans lederbergiae</name>
    <dbReference type="NCBI Taxonomy" id="3075547"/>
    <lineage>
        <taxon>Bacteria</taxon>
        <taxon>Bacillati</taxon>
        <taxon>Actinomycetota</taxon>
        <taxon>Actinomycetes</taxon>
        <taxon>Jatrophihabitantales</taxon>
        <taxon>Jatrophihabitantaceae</taxon>
        <taxon>Jatrophihabitans</taxon>
    </lineage>
</organism>
<keyword evidence="7" id="KW-0274">FAD</keyword>
<keyword evidence="6" id="KW-0479">Metal-binding</keyword>
<dbReference type="EMBL" id="JAVREH010000061">
    <property type="protein sequence ID" value="MDT0263963.1"/>
    <property type="molecule type" value="Genomic_DNA"/>
</dbReference>
<evidence type="ECO:0000256" key="6">
    <source>
        <dbReference type="ARBA" id="ARBA00022723"/>
    </source>
</evidence>
<dbReference type="Pfam" id="PF02424">
    <property type="entry name" value="ApbE"/>
    <property type="match status" value="2"/>
</dbReference>
<evidence type="ECO:0000256" key="7">
    <source>
        <dbReference type="ARBA" id="ARBA00022827"/>
    </source>
</evidence>
<evidence type="ECO:0000313" key="11">
    <source>
        <dbReference type="EMBL" id="MDT0263963.1"/>
    </source>
</evidence>